<dbReference type="AlphaFoldDB" id="A0A4U0WIZ7"/>
<comment type="caution">
    <text evidence="2">The sequence shown here is derived from an EMBL/GenBank/DDBJ whole genome shotgun (WGS) entry which is preliminary data.</text>
</comment>
<reference evidence="2 3" key="1">
    <citation type="submission" date="2017-03" db="EMBL/GenBank/DDBJ databases">
        <title>Genomes of endolithic fungi from Antarctica.</title>
        <authorList>
            <person name="Coleine C."/>
            <person name="Masonjones S."/>
            <person name="Stajich J.E."/>
        </authorList>
    </citation>
    <scope>NUCLEOTIDE SEQUENCE [LARGE SCALE GENOMIC DNA]</scope>
    <source>
        <strain evidence="2 3">CCFEE 5187</strain>
    </source>
</reference>
<evidence type="ECO:0000313" key="2">
    <source>
        <dbReference type="EMBL" id="TKA62186.1"/>
    </source>
</evidence>
<feature type="compositionally biased region" description="Polar residues" evidence="1">
    <location>
        <begin position="88"/>
        <end position="97"/>
    </location>
</feature>
<feature type="region of interest" description="Disordered" evidence="1">
    <location>
        <begin position="142"/>
        <end position="190"/>
    </location>
</feature>
<feature type="compositionally biased region" description="Basic and acidic residues" evidence="1">
    <location>
        <begin position="173"/>
        <end position="183"/>
    </location>
</feature>
<gene>
    <name evidence="2" type="ORF">B0A49_12772</name>
</gene>
<feature type="compositionally biased region" description="Basic and acidic residues" evidence="1">
    <location>
        <begin position="142"/>
        <end position="158"/>
    </location>
</feature>
<organism evidence="2 3">
    <name type="scientific">Cryomyces minteri</name>
    <dbReference type="NCBI Taxonomy" id="331657"/>
    <lineage>
        <taxon>Eukaryota</taxon>
        <taxon>Fungi</taxon>
        <taxon>Dikarya</taxon>
        <taxon>Ascomycota</taxon>
        <taxon>Pezizomycotina</taxon>
        <taxon>Dothideomycetes</taxon>
        <taxon>Dothideomycetes incertae sedis</taxon>
        <taxon>Cryomyces</taxon>
    </lineage>
</organism>
<dbReference type="Proteomes" id="UP000308768">
    <property type="component" value="Unassembled WGS sequence"/>
</dbReference>
<feature type="non-terminal residue" evidence="2">
    <location>
        <position position="190"/>
    </location>
</feature>
<name>A0A4U0WIZ7_9PEZI</name>
<dbReference type="InterPro" id="IPR036397">
    <property type="entry name" value="RNaseH_sf"/>
</dbReference>
<evidence type="ECO:0000256" key="1">
    <source>
        <dbReference type="SAM" id="MobiDB-lite"/>
    </source>
</evidence>
<protein>
    <submittedName>
        <fullName evidence="2">Uncharacterized protein</fullName>
    </submittedName>
</protein>
<dbReference type="InterPro" id="IPR012337">
    <property type="entry name" value="RNaseH-like_sf"/>
</dbReference>
<keyword evidence="3" id="KW-1185">Reference proteome</keyword>
<accession>A0A4U0WIZ7</accession>
<feature type="region of interest" description="Disordered" evidence="1">
    <location>
        <begin position="1"/>
        <end position="97"/>
    </location>
</feature>
<dbReference type="EMBL" id="NAJN01001608">
    <property type="protein sequence ID" value="TKA62186.1"/>
    <property type="molecule type" value="Genomic_DNA"/>
</dbReference>
<dbReference type="SUPFAM" id="SSF53098">
    <property type="entry name" value="Ribonuclease H-like"/>
    <property type="match status" value="1"/>
</dbReference>
<dbReference type="Gene3D" id="3.30.420.10">
    <property type="entry name" value="Ribonuclease H-like superfamily/Ribonuclease H"/>
    <property type="match status" value="1"/>
</dbReference>
<proteinExistence type="predicted"/>
<evidence type="ECO:0000313" key="3">
    <source>
        <dbReference type="Proteomes" id="UP000308768"/>
    </source>
</evidence>
<feature type="compositionally biased region" description="Basic residues" evidence="1">
    <location>
        <begin position="45"/>
        <end position="56"/>
    </location>
</feature>
<dbReference type="GO" id="GO:0003676">
    <property type="term" value="F:nucleic acid binding"/>
    <property type="evidence" value="ECO:0007669"/>
    <property type="project" value="InterPro"/>
</dbReference>
<feature type="compositionally biased region" description="Acidic residues" evidence="1">
    <location>
        <begin position="26"/>
        <end position="40"/>
    </location>
</feature>
<sequence>MPHRRSRALAASPHKPPSQELTNTLEDTDMDNVEDVDCEDQNGTNKRKRSSPHKARPVQTEHTIELESEEEMAVSRRARKQSLEVRENQATQEESLAVSQGEMLATLLQLNREMNKRMIAMEKKQDTYKDQVKRLEEAHKDQVKRMEEAHKDEGKDVSLHWVPGHSKVAGNEAARELAKKATETESATAL</sequence>